<sequence length="205" mass="23149">MSTEEKPYMDFSKSRFVHRSSRPYMDPSQRRFVPTFSVRHSPSSPTQTEEDDEFGTDVHHYCAKMALEYYNKKNGKRYELVEAGCSSGFLAPGICFHCNFKARPCRNTCGDGNEKTSTELFFAEIHFDSKLRRNIVNACRIIRGKTTAGCQFCHNDIAHPTHGFRKGLHRYEPRALRSNCSSLVDGGTGYSLPPCSDGVASKKIS</sequence>
<evidence type="ECO:0000259" key="1">
    <source>
        <dbReference type="Pfam" id="PF12274"/>
    </source>
</evidence>
<gene>
    <name evidence="2" type="ORF">CEPIT_LOCUS20144</name>
</gene>
<evidence type="ECO:0000313" key="3">
    <source>
        <dbReference type="Proteomes" id="UP001152523"/>
    </source>
</evidence>
<dbReference type="EMBL" id="CAMAPF010000201">
    <property type="protein sequence ID" value="CAH9113017.1"/>
    <property type="molecule type" value="Genomic_DNA"/>
</dbReference>
<name>A0AAV0DZ69_9ASTE</name>
<comment type="caution">
    <text evidence="2">The sequence shown here is derived from an EMBL/GenBank/DDBJ whole genome shotgun (WGS) entry which is preliminary data.</text>
</comment>
<dbReference type="InterPro" id="IPR022059">
    <property type="entry name" value="DUF3615"/>
</dbReference>
<accession>A0AAV0DZ69</accession>
<dbReference type="Proteomes" id="UP001152523">
    <property type="component" value="Unassembled WGS sequence"/>
</dbReference>
<feature type="domain" description="DUF3615" evidence="1">
    <location>
        <begin position="63"/>
        <end position="160"/>
    </location>
</feature>
<dbReference type="AlphaFoldDB" id="A0AAV0DZ69"/>
<evidence type="ECO:0000313" key="2">
    <source>
        <dbReference type="EMBL" id="CAH9113017.1"/>
    </source>
</evidence>
<reference evidence="2" key="1">
    <citation type="submission" date="2022-07" db="EMBL/GenBank/DDBJ databases">
        <authorList>
            <person name="Macas J."/>
            <person name="Novak P."/>
            <person name="Neumann P."/>
        </authorList>
    </citation>
    <scope>NUCLEOTIDE SEQUENCE</scope>
</reference>
<keyword evidence="3" id="KW-1185">Reference proteome</keyword>
<proteinExistence type="predicted"/>
<dbReference type="Pfam" id="PF12274">
    <property type="entry name" value="DUF3615"/>
    <property type="match status" value="1"/>
</dbReference>
<protein>
    <recommendedName>
        <fullName evidence="1">DUF3615 domain-containing protein</fullName>
    </recommendedName>
</protein>
<organism evidence="2 3">
    <name type="scientific">Cuscuta epithymum</name>
    <dbReference type="NCBI Taxonomy" id="186058"/>
    <lineage>
        <taxon>Eukaryota</taxon>
        <taxon>Viridiplantae</taxon>
        <taxon>Streptophyta</taxon>
        <taxon>Embryophyta</taxon>
        <taxon>Tracheophyta</taxon>
        <taxon>Spermatophyta</taxon>
        <taxon>Magnoliopsida</taxon>
        <taxon>eudicotyledons</taxon>
        <taxon>Gunneridae</taxon>
        <taxon>Pentapetalae</taxon>
        <taxon>asterids</taxon>
        <taxon>lamiids</taxon>
        <taxon>Solanales</taxon>
        <taxon>Convolvulaceae</taxon>
        <taxon>Cuscuteae</taxon>
        <taxon>Cuscuta</taxon>
        <taxon>Cuscuta subgen. Cuscuta</taxon>
    </lineage>
</organism>
<dbReference type="PANTHER" id="PTHR34710:SF20">
    <property type="entry name" value="OS10G0550200 PROTEIN"/>
    <property type="match status" value="1"/>
</dbReference>
<dbReference type="PANTHER" id="PTHR34710">
    <property type="entry name" value="OS03G0834100 PROTEIN"/>
    <property type="match status" value="1"/>
</dbReference>